<dbReference type="EMBL" id="UYRV01003180">
    <property type="protein sequence ID" value="VDK49894.1"/>
    <property type="molecule type" value="Genomic_DNA"/>
</dbReference>
<dbReference type="Proteomes" id="UP000271889">
    <property type="component" value="Unassembled WGS sequence"/>
</dbReference>
<feature type="chain" id="PRO_5017997139" evidence="1">
    <location>
        <begin position="23"/>
        <end position="123"/>
    </location>
</feature>
<evidence type="ECO:0000313" key="2">
    <source>
        <dbReference type="EMBL" id="VDK49894.1"/>
    </source>
</evidence>
<keyword evidence="3" id="KW-1185">Reference proteome</keyword>
<dbReference type="OrthoDB" id="10347951at2759"/>
<feature type="signal peptide" evidence="1">
    <location>
        <begin position="1"/>
        <end position="22"/>
    </location>
</feature>
<reference evidence="2 3" key="1">
    <citation type="submission" date="2018-11" db="EMBL/GenBank/DDBJ databases">
        <authorList>
            <consortium name="Pathogen Informatics"/>
        </authorList>
    </citation>
    <scope>NUCLEOTIDE SEQUENCE [LARGE SCALE GENOMIC DNA]</scope>
</reference>
<accession>A0A3P6S0P7</accession>
<keyword evidence="1" id="KW-0732">Signal</keyword>
<protein>
    <submittedName>
        <fullName evidence="2">Uncharacterized protein</fullName>
    </submittedName>
</protein>
<proteinExistence type="predicted"/>
<evidence type="ECO:0000256" key="1">
    <source>
        <dbReference type="SAM" id="SignalP"/>
    </source>
</evidence>
<dbReference type="AlphaFoldDB" id="A0A3P6S0P7"/>
<organism evidence="2 3">
    <name type="scientific">Cylicostephanus goldi</name>
    <name type="common">Nematode worm</name>
    <dbReference type="NCBI Taxonomy" id="71465"/>
    <lineage>
        <taxon>Eukaryota</taxon>
        <taxon>Metazoa</taxon>
        <taxon>Ecdysozoa</taxon>
        <taxon>Nematoda</taxon>
        <taxon>Chromadorea</taxon>
        <taxon>Rhabditida</taxon>
        <taxon>Rhabditina</taxon>
        <taxon>Rhabditomorpha</taxon>
        <taxon>Strongyloidea</taxon>
        <taxon>Strongylidae</taxon>
        <taxon>Cylicostephanus</taxon>
    </lineage>
</organism>
<gene>
    <name evidence="2" type="ORF">CGOC_LOCUS1626</name>
</gene>
<name>A0A3P6S0P7_CYLGO</name>
<evidence type="ECO:0000313" key="3">
    <source>
        <dbReference type="Proteomes" id="UP000271889"/>
    </source>
</evidence>
<sequence>MLVTAHLFYSALSFIILERALSLKPVYFSGNCNALKRNRTGLRARLEKAISTAAWIRYNCYVEKLARKNVKNVLSTNPYKYKHGNLILEGLLIYNKWPFGEEALFSTVKQFAKELKKVSYQLS</sequence>